<name>A0A4Z2JGM3_9TELE</name>
<gene>
    <name evidence="1" type="ORF">EYF80_001174</name>
</gene>
<comment type="caution">
    <text evidence="1">The sequence shown here is derived from an EMBL/GenBank/DDBJ whole genome shotgun (WGS) entry which is preliminary data.</text>
</comment>
<keyword evidence="2" id="KW-1185">Reference proteome</keyword>
<protein>
    <submittedName>
        <fullName evidence="1">Uncharacterized protein</fullName>
    </submittedName>
</protein>
<dbReference type="Proteomes" id="UP000314294">
    <property type="component" value="Unassembled WGS sequence"/>
</dbReference>
<organism evidence="1 2">
    <name type="scientific">Liparis tanakae</name>
    <name type="common">Tanaka's snailfish</name>
    <dbReference type="NCBI Taxonomy" id="230148"/>
    <lineage>
        <taxon>Eukaryota</taxon>
        <taxon>Metazoa</taxon>
        <taxon>Chordata</taxon>
        <taxon>Craniata</taxon>
        <taxon>Vertebrata</taxon>
        <taxon>Euteleostomi</taxon>
        <taxon>Actinopterygii</taxon>
        <taxon>Neopterygii</taxon>
        <taxon>Teleostei</taxon>
        <taxon>Neoteleostei</taxon>
        <taxon>Acanthomorphata</taxon>
        <taxon>Eupercaria</taxon>
        <taxon>Perciformes</taxon>
        <taxon>Cottioidei</taxon>
        <taxon>Cottales</taxon>
        <taxon>Liparidae</taxon>
        <taxon>Liparis</taxon>
    </lineage>
</organism>
<dbReference type="AlphaFoldDB" id="A0A4Z2JGM3"/>
<dbReference type="EMBL" id="SRLO01000005">
    <property type="protein sequence ID" value="TNN88392.1"/>
    <property type="molecule type" value="Genomic_DNA"/>
</dbReference>
<evidence type="ECO:0000313" key="2">
    <source>
        <dbReference type="Proteomes" id="UP000314294"/>
    </source>
</evidence>
<reference evidence="1 2" key="1">
    <citation type="submission" date="2019-03" db="EMBL/GenBank/DDBJ databases">
        <title>First draft genome of Liparis tanakae, snailfish: a comprehensive survey of snailfish specific genes.</title>
        <authorList>
            <person name="Kim W."/>
            <person name="Song I."/>
            <person name="Jeong J.-H."/>
            <person name="Kim D."/>
            <person name="Kim S."/>
            <person name="Ryu S."/>
            <person name="Song J.Y."/>
            <person name="Lee S.K."/>
        </authorList>
    </citation>
    <scope>NUCLEOTIDE SEQUENCE [LARGE SCALE GENOMIC DNA]</scope>
    <source>
        <tissue evidence="1">Muscle</tissue>
    </source>
</reference>
<sequence>MMPIRSAPNVTFVTVTDGIGGGAGGVTNTGPPVRHEDEHYRLFSNGVLLVRLMVTTLTTEKGLNSHGVHYRSAEGGMNI</sequence>
<proteinExistence type="predicted"/>
<accession>A0A4Z2JGM3</accession>
<evidence type="ECO:0000313" key="1">
    <source>
        <dbReference type="EMBL" id="TNN88392.1"/>
    </source>
</evidence>